<dbReference type="Pfam" id="PF02368">
    <property type="entry name" value="Big_2"/>
    <property type="match status" value="1"/>
</dbReference>
<dbReference type="OrthoDB" id="2318209at2"/>
<sequence length="626" mass="67171">MMGKWWLRVLVGLLTLFAVTVGVQGNRHSEVQAATEISGKGSPSGAPLGMFGLYLNTGFNLQPDDRYTWVKRSVMLTTATAHSMVDILIPFATDHFQWYQSTNEGKTWQGVDGAKKADLTVTPTQVGTVYYQQSFQYYFGTPLFSPTYYSRVAALTTFPEPIPATGLKVTSKQSYLYNNQDNAMVTYVHGVPTPANATGALTWTSSDDQLATVNEATGEVKANTSGQSGTVIITGTMTNDDGSTVTDQVPITIGGGLAAEQRVAEGQTATFSVQGSFAETPSAVAWHRVIDGKNTVVARGNKLSYTTPATSMTDDQAQYYAVVTIKSPDGSTQDMTTNRSKLTVVPDMTPRMTVTNQVEDVTDNADNTASELTNILNGDTCKVTGRFKDENAYSKLTDGEFLITLPTDVQPTIDVDGQEAQYGKYASGDSMKVLVTGVDFSKIKTHTFSVTFKSNQTVNRTMTTRVDLSGEDAQHNKIGTYSGSPLTLRFTDGKLHAAANDVSFGEITTTNLGLEIPGTATGDGDLLDVIDNRRHKVATTIDLRQEAPFSDGQTTLAAELSYDGGLGQSPLSLTNADQTVASVASGMPVPSIGVSHGENLRVKVAMVDFLPGKYTSKLDWTFVTGP</sequence>
<dbReference type="Proteomes" id="UP000051176">
    <property type="component" value="Unassembled WGS sequence"/>
</dbReference>
<evidence type="ECO:0000313" key="2">
    <source>
        <dbReference type="EMBL" id="KRK35078.1"/>
    </source>
</evidence>
<dbReference type="EMBL" id="AZCZ01000039">
    <property type="protein sequence ID" value="KRK35078.1"/>
    <property type="molecule type" value="Genomic_DNA"/>
</dbReference>
<name>A0A0R1GLU0_9LACO</name>
<dbReference type="InterPro" id="IPR008964">
    <property type="entry name" value="Invasin/intimin_cell_adhesion"/>
</dbReference>
<organism evidence="2 3">
    <name type="scientific">Levilactobacillus parabrevis ATCC 53295</name>
    <dbReference type="NCBI Taxonomy" id="1267003"/>
    <lineage>
        <taxon>Bacteria</taxon>
        <taxon>Bacillati</taxon>
        <taxon>Bacillota</taxon>
        <taxon>Bacilli</taxon>
        <taxon>Lactobacillales</taxon>
        <taxon>Lactobacillaceae</taxon>
        <taxon>Levilactobacillus</taxon>
    </lineage>
</organism>
<evidence type="ECO:0000259" key="1">
    <source>
        <dbReference type="Pfam" id="PF02368"/>
    </source>
</evidence>
<dbReference type="PATRIC" id="fig|1267003.4.peg.1601"/>
<dbReference type="InterPro" id="IPR003343">
    <property type="entry name" value="Big_2"/>
</dbReference>
<dbReference type="STRING" id="357278.IV61_GL001584"/>
<gene>
    <name evidence="2" type="ORF">FD07_GL001516</name>
</gene>
<keyword evidence="3" id="KW-1185">Reference proteome</keyword>
<dbReference type="RefSeq" id="WP_020090163.1">
    <property type="nucleotide sequence ID" value="NZ_AZCZ01000039.1"/>
</dbReference>
<protein>
    <recommendedName>
        <fullName evidence="1">BIG2 domain-containing protein</fullName>
    </recommendedName>
</protein>
<feature type="domain" description="BIG2" evidence="1">
    <location>
        <begin position="179"/>
        <end position="232"/>
    </location>
</feature>
<dbReference type="AlphaFoldDB" id="A0A0R1GLU0"/>
<comment type="caution">
    <text evidence="2">The sequence shown here is derived from an EMBL/GenBank/DDBJ whole genome shotgun (WGS) entry which is preliminary data.</text>
</comment>
<accession>A0A0R1GLU0</accession>
<evidence type="ECO:0000313" key="3">
    <source>
        <dbReference type="Proteomes" id="UP000051176"/>
    </source>
</evidence>
<dbReference type="Gene3D" id="2.60.40.1080">
    <property type="match status" value="1"/>
</dbReference>
<proteinExistence type="predicted"/>
<dbReference type="eggNOG" id="COG5492">
    <property type="taxonomic scope" value="Bacteria"/>
</dbReference>
<reference evidence="2 3" key="1">
    <citation type="journal article" date="2015" name="Genome Announc.">
        <title>Expanding the biotechnology potential of lactobacilli through comparative genomics of 213 strains and associated genera.</title>
        <authorList>
            <person name="Sun Z."/>
            <person name="Harris H.M."/>
            <person name="McCann A."/>
            <person name="Guo C."/>
            <person name="Argimon S."/>
            <person name="Zhang W."/>
            <person name="Yang X."/>
            <person name="Jeffery I.B."/>
            <person name="Cooney J.C."/>
            <person name="Kagawa T.F."/>
            <person name="Liu W."/>
            <person name="Song Y."/>
            <person name="Salvetti E."/>
            <person name="Wrobel A."/>
            <person name="Rasinkangas P."/>
            <person name="Parkhill J."/>
            <person name="Rea M.C."/>
            <person name="O'Sullivan O."/>
            <person name="Ritari J."/>
            <person name="Douillard F.P."/>
            <person name="Paul Ross R."/>
            <person name="Yang R."/>
            <person name="Briner A.E."/>
            <person name="Felis G.E."/>
            <person name="de Vos W.M."/>
            <person name="Barrangou R."/>
            <person name="Klaenhammer T.R."/>
            <person name="Caufield P.W."/>
            <person name="Cui Y."/>
            <person name="Zhang H."/>
            <person name="O'Toole P.W."/>
        </authorList>
    </citation>
    <scope>NUCLEOTIDE SEQUENCE [LARGE SCALE GENOMIC DNA]</scope>
    <source>
        <strain evidence="2 3">ATCC 53295</strain>
    </source>
</reference>
<dbReference type="SUPFAM" id="SSF49373">
    <property type="entry name" value="Invasin/intimin cell-adhesion fragments"/>
    <property type="match status" value="1"/>
</dbReference>